<dbReference type="RefSeq" id="XP_025430260.1">
    <property type="nucleotide sequence ID" value="XM_025571935.1"/>
</dbReference>
<dbReference type="EMBL" id="KZ821238">
    <property type="protein sequence ID" value="PYH44278.1"/>
    <property type="molecule type" value="Genomic_DNA"/>
</dbReference>
<keyword evidence="3" id="KW-1185">Reference proteome</keyword>
<reference evidence="2 3" key="1">
    <citation type="submission" date="2016-12" db="EMBL/GenBank/DDBJ databases">
        <title>The genomes of Aspergillus section Nigri reveals drivers in fungal speciation.</title>
        <authorList>
            <consortium name="DOE Joint Genome Institute"/>
            <person name="Vesth T.C."/>
            <person name="Nybo J."/>
            <person name="Theobald S."/>
            <person name="Brandl J."/>
            <person name="Frisvad J.C."/>
            <person name="Nielsen K.F."/>
            <person name="Lyhne E.K."/>
            <person name="Kogle M.E."/>
            <person name="Kuo A."/>
            <person name="Riley R."/>
            <person name="Clum A."/>
            <person name="Nolan M."/>
            <person name="Lipzen A."/>
            <person name="Salamov A."/>
            <person name="Henrissat B."/>
            <person name="Wiebenga A."/>
            <person name="De Vries R.P."/>
            <person name="Grigoriev I.V."/>
            <person name="Mortensen U.H."/>
            <person name="Andersen M.R."/>
            <person name="Baker S.E."/>
        </authorList>
    </citation>
    <scope>NUCLEOTIDE SEQUENCE [LARGE SCALE GENOMIC DNA]</scope>
    <source>
        <strain evidence="2 3">JOP 1030-1</strain>
    </source>
</reference>
<dbReference type="Proteomes" id="UP000248349">
    <property type="component" value="Unassembled WGS sequence"/>
</dbReference>
<protein>
    <submittedName>
        <fullName evidence="2">Uncharacterized protein</fullName>
    </submittedName>
</protein>
<evidence type="ECO:0000313" key="2">
    <source>
        <dbReference type="EMBL" id="PYH44278.1"/>
    </source>
</evidence>
<feature type="region of interest" description="Disordered" evidence="1">
    <location>
        <begin position="1"/>
        <end position="25"/>
    </location>
</feature>
<dbReference type="AlphaFoldDB" id="A0A318ZVW7"/>
<name>A0A318ZVW7_9EURO</name>
<accession>A0A318ZVW7</accession>
<proteinExistence type="predicted"/>
<organism evidence="2 3">
    <name type="scientific">Aspergillus saccharolyticus JOP 1030-1</name>
    <dbReference type="NCBI Taxonomy" id="1450539"/>
    <lineage>
        <taxon>Eukaryota</taxon>
        <taxon>Fungi</taxon>
        <taxon>Dikarya</taxon>
        <taxon>Ascomycota</taxon>
        <taxon>Pezizomycotina</taxon>
        <taxon>Eurotiomycetes</taxon>
        <taxon>Eurotiomycetidae</taxon>
        <taxon>Eurotiales</taxon>
        <taxon>Aspergillaceae</taxon>
        <taxon>Aspergillus</taxon>
        <taxon>Aspergillus subgen. Circumdati</taxon>
    </lineage>
</organism>
<dbReference type="OrthoDB" id="409136at2759"/>
<dbReference type="GeneID" id="37073163"/>
<evidence type="ECO:0000313" key="3">
    <source>
        <dbReference type="Proteomes" id="UP000248349"/>
    </source>
</evidence>
<gene>
    <name evidence="2" type="ORF">BP01DRAFT_299046</name>
</gene>
<dbReference type="STRING" id="1450539.A0A318ZVW7"/>
<evidence type="ECO:0000256" key="1">
    <source>
        <dbReference type="SAM" id="MobiDB-lite"/>
    </source>
</evidence>
<sequence length="225" mass="24237">MSIVAPSLLDDTPSSSSSDNTSLDTRWAESQTAPLLLEDDGTGALVLPAGNSRRYPYLCLFHILDCHLAFDNAADWRTHIASHFRTHPPPKTARCPLCPGVRFGQDDAAAAAATAPATESAATPSAWDAMLSHVEAAHYQQGQTLAGSRPDFGLMQYLYGLRVISAEQFKAVQLPPAASSPAYRPGQEAVRAVVGSADEPYCAVYSRRREERVRRVRGLSLGVSI</sequence>